<organism evidence="1 2">
    <name type="scientific">Coccomyxa viridis</name>
    <dbReference type="NCBI Taxonomy" id="1274662"/>
    <lineage>
        <taxon>Eukaryota</taxon>
        <taxon>Viridiplantae</taxon>
        <taxon>Chlorophyta</taxon>
        <taxon>core chlorophytes</taxon>
        <taxon>Trebouxiophyceae</taxon>
        <taxon>Trebouxiophyceae incertae sedis</taxon>
        <taxon>Coccomyxaceae</taxon>
        <taxon>Coccomyxa</taxon>
    </lineage>
</organism>
<name>A0ABP1G331_9CHLO</name>
<dbReference type="Proteomes" id="UP001497392">
    <property type="component" value="Unassembled WGS sequence"/>
</dbReference>
<reference evidence="1 2" key="1">
    <citation type="submission" date="2024-06" db="EMBL/GenBank/DDBJ databases">
        <authorList>
            <person name="Kraege A."/>
            <person name="Thomma B."/>
        </authorList>
    </citation>
    <scope>NUCLEOTIDE SEQUENCE [LARGE SCALE GENOMIC DNA]</scope>
</reference>
<proteinExistence type="predicted"/>
<comment type="caution">
    <text evidence="1">The sequence shown here is derived from an EMBL/GenBank/DDBJ whole genome shotgun (WGS) entry which is preliminary data.</text>
</comment>
<gene>
    <name evidence="1" type="primary">g8476</name>
    <name evidence="1" type="ORF">VP750_LOCUS7280</name>
</gene>
<evidence type="ECO:0000313" key="1">
    <source>
        <dbReference type="EMBL" id="CAL5225621.1"/>
    </source>
</evidence>
<dbReference type="EMBL" id="CAXHTA020000012">
    <property type="protein sequence ID" value="CAL5225621.1"/>
    <property type="molecule type" value="Genomic_DNA"/>
</dbReference>
<evidence type="ECO:0000313" key="2">
    <source>
        <dbReference type="Proteomes" id="UP001497392"/>
    </source>
</evidence>
<accession>A0ABP1G331</accession>
<sequence length="211" mass="23286">MWLQKCTRWLLRHSVVPQDRTFAIESAPQGIFNQVRKQGRRAKQQVSGCRVGKSSNLSQVTSKQALDWWSATGKRDPMMVKMVPMDDHLLLQWMAPKSFKEPRLLDLNVNDYVDAPSGTAGDDPAAGDNNMDDLVTKLRQTFHWHAAEAAAKQQPAATVREAILEAVAPAAQSLPGKVFAIVHTKSRNGLKVCCWRGSVALGRADAATMPI</sequence>
<dbReference type="Gene3D" id="3.40.1000.30">
    <property type="match status" value="1"/>
</dbReference>
<protein>
    <submittedName>
        <fullName evidence="1">G8476 protein</fullName>
    </submittedName>
</protein>
<keyword evidence="2" id="KW-1185">Reference proteome</keyword>